<dbReference type="Gene3D" id="3.30.460.10">
    <property type="entry name" value="Beta Polymerase, domain 2"/>
    <property type="match status" value="1"/>
</dbReference>
<dbReference type="Proteomes" id="UP000008178">
    <property type="component" value="Chromosome"/>
</dbReference>
<accession>G2SZW0</accession>
<dbReference type="InterPro" id="IPR007530">
    <property type="entry name" value="Aminoglycoside_adenylylTfrase"/>
</dbReference>
<gene>
    <name evidence="1" type="ordered locus">RHOM_01610</name>
</gene>
<dbReference type="EMBL" id="CP003040">
    <property type="protein sequence ID" value="AEN95444.1"/>
    <property type="molecule type" value="Genomic_DNA"/>
</dbReference>
<dbReference type="eggNOG" id="ENOG502Z7S1">
    <property type="taxonomic scope" value="Bacteria"/>
</dbReference>
<dbReference type="STRING" id="585394.RHOM_01610"/>
<dbReference type="HOGENOM" id="CLU_088583_0_0_9"/>
<dbReference type="Pfam" id="PF04439">
    <property type="entry name" value="Adenyl_transf"/>
    <property type="match status" value="1"/>
</dbReference>
<protein>
    <submittedName>
        <fullName evidence="1">AadE</fullName>
    </submittedName>
</protein>
<evidence type="ECO:0000313" key="1">
    <source>
        <dbReference type="EMBL" id="AEN95444.1"/>
    </source>
</evidence>
<dbReference type="AlphaFoldDB" id="G2SZW0"/>
<organism evidence="1 2">
    <name type="scientific">Roseburia hominis (strain DSM 16839 / JCM 17582 / NCIMB 14029 / A2-183)</name>
    <dbReference type="NCBI Taxonomy" id="585394"/>
    <lineage>
        <taxon>Bacteria</taxon>
        <taxon>Bacillati</taxon>
        <taxon>Bacillota</taxon>
        <taxon>Clostridia</taxon>
        <taxon>Lachnospirales</taxon>
        <taxon>Lachnospiraceae</taxon>
        <taxon>Roseburia</taxon>
    </lineage>
</organism>
<dbReference type="BioCyc" id="RHOM585394:G1H02-318-MONOMER"/>
<dbReference type="SUPFAM" id="SSF81631">
    <property type="entry name" value="PAP/OAS1 substrate-binding domain"/>
    <property type="match status" value="1"/>
</dbReference>
<name>G2SZW0_ROSHA</name>
<evidence type="ECO:0000313" key="2">
    <source>
        <dbReference type="Proteomes" id="UP000008178"/>
    </source>
</evidence>
<dbReference type="KEGG" id="rho:RHOM_01610"/>
<sequence length="200" mass="23625">MPLEELDNYLKGDKLIKVLIDKDCRIKRDIVPTDIDYHVRKPSAREYDDCCNEFWNVTPYVIKGLCRKEILFAIDHFNQIVRHELLRMISWKVGIETGFKLSVGKNYKFIERYISEDLWEKLLSTYRMDSYENIWEALFLCHQLFRAVSGEVAERLHYAYPEYDTMLALVQGPRGSLSGFLYCSVFLSVPRNTRCPNCFV</sequence>
<dbReference type="Gene3D" id="1.20.120.330">
    <property type="entry name" value="Nucleotidyltransferases domain 2"/>
    <property type="match status" value="1"/>
</dbReference>
<proteinExistence type="predicted"/>
<keyword evidence="2" id="KW-1185">Reference proteome</keyword>
<reference evidence="1 2" key="1">
    <citation type="journal article" date="2015" name="Genome Announc.">
        <title>Complete genome sequence of the human gut symbiont Roseburia hominis.</title>
        <authorList>
            <person name="Travis A.J."/>
            <person name="Kelly D."/>
            <person name="Flint H.J."/>
            <person name="Aminov R.I."/>
        </authorList>
    </citation>
    <scope>NUCLEOTIDE SEQUENCE [LARGE SCALE GENOMIC DNA]</scope>
    <source>
        <strain evidence="2">DSM 16839 / JCM 17582 / NCIMB 14029 / A2-183</strain>
    </source>
</reference>
<dbReference type="InterPro" id="IPR043519">
    <property type="entry name" value="NT_sf"/>
</dbReference>